<dbReference type="RefSeq" id="WP_025411011.1">
    <property type="nucleotide sequence ID" value="NZ_CP007128.1"/>
</dbReference>
<dbReference type="InParanoid" id="W0RGQ5"/>
<name>W0RGQ5_9BACT</name>
<sequence>MPSSRRFVAAAGRPQEVARYRRAAVALLTLICALALRPTRLTGQPNLNTAQVAITPNFSGGSGPFQQVVNGFGHVLAGGGATGGPIGPVVPSGDASADVSPGLVKLFASAFASTNSVARGIFRDQVTFTSPVLPTGTIVTVPYFVGMDGLLQINFPPGIGAASWQLQAVMGGGAFQVSRGGQLNNASGTVLYTGDPLGLYLGLATVQIGVPTQIDAEFTISAQAAFDFVGPGDATANFLNTGFWGGIQSVNFGGAPVAFSVTSLSGTDWTQSFASPATTTPEPATWTLLAAGLVAIGTLRRRRA</sequence>
<organism evidence="2 3">
    <name type="scientific">Gemmatirosa kalamazoonensis</name>
    <dbReference type="NCBI Taxonomy" id="861299"/>
    <lineage>
        <taxon>Bacteria</taxon>
        <taxon>Pseudomonadati</taxon>
        <taxon>Gemmatimonadota</taxon>
        <taxon>Gemmatimonadia</taxon>
        <taxon>Gemmatimonadales</taxon>
        <taxon>Gemmatimonadaceae</taxon>
        <taxon>Gemmatirosa</taxon>
    </lineage>
</organism>
<reference evidence="2 3" key="1">
    <citation type="journal article" date="2014" name="Genome Announc.">
        <title>Genome Sequence and Methylome of Soil Bacterium Gemmatirosa kalamazoonensis KBS708T, a Member of the Rarely Cultivated Gemmatimonadetes Phylum.</title>
        <authorList>
            <person name="Debruyn J.M."/>
            <person name="Radosevich M."/>
            <person name="Wommack K.E."/>
            <person name="Polson S.W."/>
            <person name="Hauser L.J."/>
            <person name="Fawaz M.N."/>
            <person name="Korlach J."/>
            <person name="Tsai Y.C."/>
        </authorList>
    </citation>
    <scope>NUCLEOTIDE SEQUENCE [LARGE SCALE GENOMIC DNA]</scope>
    <source>
        <strain evidence="2 3">KBS708</strain>
    </source>
</reference>
<gene>
    <name evidence="2" type="ORF">J421_1978</name>
</gene>
<dbReference type="eggNOG" id="ENOG502ZE0M">
    <property type="taxonomic scope" value="Bacteria"/>
</dbReference>
<dbReference type="NCBIfam" id="TIGR02595">
    <property type="entry name" value="PEP_CTERM"/>
    <property type="match status" value="1"/>
</dbReference>
<dbReference type="AlphaFoldDB" id="W0RGQ5"/>
<dbReference type="InterPro" id="IPR013424">
    <property type="entry name" value="Ice-binding_C"/>
</dbReference>
<accession>W0RGQ5</accession>
<dbReference type="HOGENOM" id="CLU_914521_0_0_0"/>
<evidence type="ECO:0000313" key="3">
    <source>
        <dbReference type="Proteomes" id="UP000019151"/>
    </source>
</evidence>
<protein>
    <submittedName>
        <fullName evidence="2">PEP motif putative anchor domain protein</fullName>
    </submittedName>
</protein>
<evidence type="ECO:0000313" key="2">
    <source>
        <dbReference type="EMBL" id="AHG89515.1"/>
    </source>
</evidence>
<feature type="domain" description="Ice-binding protein C-terminal" evidence="1">
    <location>
        <begin position="279"/>
        <end position="303"/>
    </location>
</feature>
<evidence type="ECO:0000259" key="1">
    <source>
        <dbReference type="Pfam" id="PF07589"/>
    </source>
</evidence>
<proteinExistence type="predicted"/>
<keyword evidence="3" id="KW-1185">Reference proteome</keyword>
<dbReference type="EMBL" id="CP007128">
    <property type="protein sequence ID" value="AHG89515.1"/>
    <property type="molecule type" value="Genomic_DNA"/>
</dbReference>
<dbReference type="Pfam" id="PF07589">
    <property type="entry name" value="PEP-CTERM"/>
    <property type="match status" value="1"/>
</dbReference>
<dbReference type="KEGG" id="gba:J421_1978"/>
<dbReference type="Proteomes" id="UP000019151">
    <property type="component" value="Chromosome"/>
</dbReference>